<dbReference type="EnsemblMetazoa" id="GBRI040842-RA">
    <property type="protein sequence ID" value="GBRI040842-PA"/>
    <property type="gene ID" value="GBRI040842"/>
</dbReference>
<proteinExistence type="predicted"/>
<evidence type="ECO:0000313" key="3">
    <source>
        <dbReference type="EnsemblMetazoa" id="GBRI040842-PA"/>
    </source>
</evidence>
<protein>
    <recommendedName>
        <fullName evidence="2">TACO1/YebC-like second and third domain-containing protein</fullName>
    </recommendedName>
</protein>
<organism evidence="3 4">
    <name type="scientific">Glossina brevipalpis</name>
    <dbReference type="NCBI Taxonomy" id="37001"/>
    <lineage>
        <taxon>Eukaryota</taxon>
        <taxon>Metazoa</taxon>
        <taxon>Ecdysozoa</taxon>
        <taxon>Arthropoda</taxon>
        <taxon>Hexapoda</taxon>
        <taxon>Insecta</taxon>
        <taxon>Pterygota</taxon>
        <taxon>Neoptera</taxon>
        <taxon>Endopterygota</taxon>
        <taxon>Diptera</taxon>
        <taxon>Brachycera</taxon>
        <taxon>Muscomorpha</taxon>
        <taxon>Hippoboscoidea</taxon>
        <taxon>Glossinidae</taxon>
        <taxon>Glossina</taxon>
    </lineage>
</organism>
<evidence type="ECO:0000259" key="2">
    <source>
        <dbReference type="Pfam" id="PF01709"/>
    </source>
</evidence>
<dbReference type="GO" id="GO:0005739">
    <property type="term" value="C:mitochondrion"/>
    <property type="evidence" value="ECO:0007669"/>
    <property type="project" value="TreeGrafter"/>
</dbReference>
<dbReference type="Proteomes" id="UP000091820">
    <property type="component" value="Unassembled WGS sequence"/>
</dbReference>
<feature type="region of interest" description="Disordered" evidence="1">
    <location>
        <begin position="269"/>
        <end position="313"/>
    </location>
</feature>
<feature type="compositionally biased region" description="Polar residues" evidence="1">
    <location>
        <begin position="191"/>
        <end position="202"/>
    </location>
</feature>
<dbReference type="Pfam" id="PF01709">
    <property type="entry name" value="Transcrip_reg"/>
    <property type="match status" value="1"/>
</dbReference>
<feature type="domain" description="TACO1/YebC-like second and third" evidence="2">
    <location>
        <begin position="460"/>
        <end position="616"/>
    </location>
</feature>
<dbReference type="SUPFAM" id="SSF75625">
    <property type="entry name" value="YebC-like"/>
    <property type="match status" value="1"/>
</dbReference>
<dbReference type="PANTHER" id="PTHR12532:SF0">
    <property type="entry name" value="TRANSLATIONAL ACTIVATOR OF CYTOCHROME C OXIDASE 1"/>
    <property type="match status" value="1"/>
</dbReference>
<feature type="compositionally biased region" description="Basic residues" evidence="1">
    <location>
        <begin position="281"/>
        <end position="292"/>
    </location>
</feature>
<dbReference type="InterPro" id="IPR002876">
    <property type="entry name" value="Transcrip_reg_TACO1-like"/>
</dbReference>
<feature type="compositionally biased region" description="Low complexity" evidence="1">
    <location>
        <begin position="203"/>
        <end position="216"/>
    </location>
</feature>
<dbReference type="InterPro" id="IPR048300">
    <property type="entry name" value="TACO1_YebC-like_2nd/3rd_dom"/>
</dbReference>
<name>A0A1A9X1L0_9MUSC</name>
<keyword evidence="4" id="KW-1185">Reference proteome</keyword>
<feature type="region of interest" description="Disordered" evidence="1">
    <location>
        <begin position="175"/>
        <end position="224"/>
    </location>
</feature>
<evidence type="ECO:0000313" key="4">
    <source>
        <dbReference type="Proteomes" id="UP000091820"/>
    </source>
</evidence>
<reference evidence="4" key="1">
    <citation type="submission" date="2014-03" db="EMBL/GenBank/DDBJ databases">
        <authorList>
            <person name="Aksoy S."/>
            <person name="Warren W."/>
            <person name="Wilson R.K."/>
        </authorList>
    </citation>
    <scope>NUCLEOTIDE SEQUENCE [LARGE SCALE GENOMIC DNA]</scope>
    <source>
        <strain evidence="4">IAEA</strain>
    </source>
</reference>
<dbReference type="InterPro" id="IPR029072">
    <property type="entry name" value="YebC-like"/>
</dbReference>
<dbReference type="STRING" id="37001.A0A1A9X1L0"/>
<dbReference type="AlphaFoldDB" id="A0A1A9X1L0"/>
<dbReference type="PANTHER" id="PTHR12532">
    <property type="entry name" value="TRANSLATIONAL ACTIVATOR OF CYTOCHROME C OXIDASE 1"/>
    <property type="match status" value="1"/>
</dbReference>
<evidence type="ECO:0000256" key="1">
    <source>
        <dbReference type="SAM" id="MobiDB-lite"/>
    </source>
</evidence>
<dbReference type="VEuPathDB" id="VectorBase:GBRI040842"/>
<accession>A0A1A9X1L0</accession>
<reference evidence="3" key="2">
    <citation type="submission" date="2020-05" db="UniProtKB">
        <authorList>
            <consortium name="EnsemblMetazoa"/>
        </authorList>
    </citation>
    <scope>IDENTIFICATION</scope>
    <source>
        <strain evidence="3">IAEA</strain>
    </source>
</reference>
<sequence length="617" mass="71200">MGFGYTGNIHYSRYASYMSILVKSSLGKTTTIMYNVKAVRNDVENRSIRKKLQKVQKLVQDIERFRQKALPPHPTNIKDAESHYKLRARKPKLPDLSKIDLPILQEDLRKNIIKYYQYSKVLMRNQKLKNHLHKLYKQKRKVPVKTRISLNYAQLVKPEALRNLRLRTYEQRTVGGETKPNVSGRARRLKSSSVKNLPNSKANVSRTSRPSTNNSNEMKGDKYKLNALKSKISKKIKPIDSDSTLKATASSLDIVNIHQNRSLQVKRLTKPNKTTTLVAKKPSKKRRRRQRSKQLETPEPLKTNEIPEPESKKPKTVEFKIDYNKIMDKYRIKPRDPYPKTRVYDVSSLSYRPFQSTPSEILKRILTVRVPSTNVEYKANKEPVKHPFYSYERLEKEALYAEKIRLAVLGGGSRDPNCNERLSKVLKTAKNEKVSCDFLNRIINTCKEPRNGEKRLKILEIELGRGIHILCTAYTCNFSLLKRVLGSVLKRYNARFSSIIQHFTSCPVIEAIAPPRTCINCQANTAALEKDAYELNVNSIDILDYDTREVSIKCAQADMFAAVRDLPKKGYAIQNIDFGFKAKKFIVPMGNDFNMYWRFLAVLEELDDIDSVTDNVH</sequence>